<dbReference type="EMBL" id="QAYG01000003">
    <property type="protein sequence ID" value="PTW61053.1"/>
    <property type="molecule type" value="Genomic_DNA"/>
</dbReference>
<dbReference type="RefSeq" id="WP_107989867.1">
    <property type="nucleotide sequence ID" value="NZ_QAYG01000003.1"/>
</dbReference>
<dbReference type="OrthoDB" id="7864109at2"/>
<evidence type="ECO:0000313" key="2">
    <source>
        <dbReference type="Proteomes" id="UP000244081"/>
    </source>
</evidence>
<dbReference type="Proteomes" id="UP000244081">
    <property type="component" value="Unassembled WGS sequence"/>
</dbReference>
<name>A0A2T5VBC1_9HYPH</name>
<keyword evidence="2" id="KW-1185">Reference proteome</keyword>
<dbReference type="AlphaFoldDB" id="A0A2T5VBC1"/>
<organism evidence="1 2">
    <name type="scientific">Breoghania corrubedonensis</name>
    <dbReference type="NCBI Taxonomy" id="665038"/>
    <lineage>
        <taxon>Bacteria</taxon>
        <taxon>Pseudomonadati</taxon>
        <taxon>Pseudomonadota</taxon>
        <taxon>Alphaproteobacteria</taxon>
        <taxon>Hyphomicrobiales</taxon>
        <taxon>Stappiaceae</taxon>
        <taxon>Breoghania</taxon>
    </lineage>
</organism>
<evidence type="ECO:0000313" key="1">
    <source>
        <dbReference type="EMBL" id="PTW61053.1"/>
    </source>
</evidence>
<comment type="caution">
    <text evidence="1">The sequence shown here is derived from an EMBL/GenBank/DDBJ whole genome shotgun (WGS) entry which is preliminary data.</text>
</comment>
<gene>
    <name evidence="1" type="ORF">C8N35_103235</name>
</gene>
<accession>A0A2T5VBC1</accession>
<proteinExistence type="predicted"/>
<reference evidence="1 2" key="1">
    <citation type="submission" date="2018-04" db="EMBL/GenBank/DDBJ databases">
        <title>Genomic Encyclopedia of Archaeal and Bacterial Type Strains, Phase II (KMG-II): from individual species to whole genera.</title>
        <authorList>
            <person name="Goeker M."/>
        </authorList>
    </citation>
    <scope>NUCLEOTIDE SEQUENCE [LARGE SCALE GENOMIC DNA]</scope>
    <source>
        <strain evidence="1 2">DSM 23382</strain>
    </source>
</reference>
<protein>
    <submittedName>
        <fullName evidence="1">Pilin/secretion family protein with methylation motif</fullName>
    </submittedName>
</protein>
<sequence length="142" mass="15471">MMRRAFPKGRRLHATRGFILLETLIAFAILAVMLAAAYRITGSGAATLARAEAAALVLDQAQSELDELLAGPPLTPGTETTAFAGEFTRVRTIRQVRAARQGGGQTILYRINIAIYRKDDINLARPVLHLETLRVERGRSGS</sequence>